<dbReference type="Gene3D" id="1.10.10.10">
    <property type="entry name" value="Winged helix-like DNA-binding domain superfamily/Winged helix DNA-binding domain"/>
    <property type="match status" value="1"/>
</dbReference>
<name>A0A9W4ED89_9ACTN</name>
<proteinExistence type="predicted"/>
<dbReference type="GO" id="GO:0003677">
    <property type="term" value="F:DNA binding"/>
    <property type="evidence" value="ECO:0007669"/>
    <property type="project" value="InterPro"/>
</dbReference>
<dbReference type="SUPFAM" id="SSF46785">
    <property type="entry name" value="Winged helix' DNA-binding domain"/>
    <property type="match status" value="1"/>
</dbReference>
<dbReference type="Pfam" id="PF13545">
    <property type="entry name" value="HTH_Crp_2"/>
    <property type="match status" value="1"/>
</dbReference>
<dbReference type="PROSITE" id="PS51063">
    <property type="entry name" value="HTH_CRP_2"/>
    <property type="match status" value="1"/>
</dbReference>
<dbReference type="EMBL" id="CAJVAX010000004">
    <property type="protein sequence ID" value="CAG7617717.1"/>
    <property type="molecule type" value="Genomic_DNA"/>
</dbReference>
<dbReference type="AlphaFoldDB" id="A0A9W4ED89"/>
<evidence type="ECO:0000313" key="2">
    <source>
        <dbReference type="EMBL" id="CAG7617717.1"/>
    </source>
</evidence>
<accession>A0A9W4ED89</accession>
<keyword evidence="3" id="KW-1185">Reference proteome</keyword>
<sequence>MLCELAEGHGRPEAAGIRVEGLVTQPEPAAIVSTTVPTLERAMKRLRELGLISTGYRSLIIRDLPALSAVAEDPEGALGR</sequence>
<dbReference type="SMART" id="SM00419">
    <property type="entry name" value="HTH_CRP"/>
    <property type="match status" value="1"/>
</dbReference>
<dbReference type="RefSeq" id="WP_205045937.1">
    <property type="nucleotide sequence ID" value="NZ_JADKYA010000204.1"/>
</dbReference>
<organism evidence="2 3">
    <name type="scientific">Actinacidiphila bryophytorum</name>
    <dbReference type="NCBI Taxonomy" id="1436133"/>
    <lineage>
        <taxon>Bacteria</taxon>
        <taxon>Bacillati</taxon>
        <taxon>Actinomycetota</taxon>
        <taxon>Actinomycetes</taxon>
        <taxon>Kitasatosporales</taxon>
        <taxon>Streptomycetaceae</taxon>
        <taxon>Actinacidiphila</taxon>
    </lineage>
</organism>
<evidence type="ECO:0000259" key="1">
    <source>
        <dbReference type="PROSITE" id="PS51063"/>
    </source>
</evidence>
<protein>
    <recommendedName>
        <fullName evidence="1">HTH crp-type domain-containing protein</fullName>
    </recommendedName>
</protein>
<dbReference type="GO" id="GO:0006355">
    <property type="term" value="P:regulation of DNA-templated transcription"/>
    <property type="evidence" value="ECO:0007669"/>
    <property type="project" value="InterPro"/>
</dbReference>
<dbReference type="Proteomes" id="UP001153328">
    <property type="component" value="Unassembled WGS sequence"/>
</dbReference>
<feature type="domain" description="HTH crp-type" evidence="1">
    <location>
        <begin position="1"/>
        <end position="65"/>
    </location>
</feature>
<dbReference type="InterPro" id="IPR036390">
    <property type="entry name" value="WH_DNA-bd_sf"/>
</dbReference>
<reference evidence="2" key="1">
    <citation type="submission" date="2021-06" db="EMBL/GenBank/DDBJ databases">
        <authorList>
            <person name="Arsene-Ploetze F."/>
        </authorList>
    </citation>
    <scope>NUCLEOTIDE SEQUENCE</scope>
    <source>
        <strain evidence="2">SBRY1</strain>
    </source>
</reference>
<gene>
    <name evidence="2" type="ORF">SBRY_120058</name>
</gene>
<evidence type="ECO:0000313" key="3">
    <source>
        <dbReference type="Proteomes" id="UP001153328"/>
    </source>
</evidence>
<dbReference type="InterPro" id="IPR012318">
    <property type="entry name" value="HTH_CRP"/>
</dbReference>
<dbReference type="InterPro" id="IPR036388">
    <property type="entry name" value="WH-like_DNA-bd_sf"/>
</dbReference>
<comment type="caution">
    <text evidence="2">The sequence shown here is derived from an EMBL/GenBank/DDBJ whole genome shotgun (WGS) entry which is preliminary data.</text>
</comment>